<organism evidence="2 3">
    <name type="scientific">Nonomuraea zeae</name>
    <dbReference type="NCBI Taxonomy" id="1642303"/>
    <lineage>
        <taxon>Bacteria</taxon>
        <taxon>Bacillati</taxon>
        <taxon>Actinomycetota</taxon>
        <taxon>Actinomycetes</taxon>
        <taxon>Streptosporangiales</taxon>
        <taxon>Streptosporangiaceae</taxon>
        <taxon>Nonomuraea</taxon>
    </lineage>
</organism>
<reference evidence="2 3" key="1">
    <citation type="submission" date="2019-05" db="EMBL/GenBank/DDBJ databases">
        <title>Draft genome sequence of Nonomuraea zeae DSM 100528.</title>
        <authorList>
            <person name="Saricaoglu S."/>
            <person name="Isik K."/>
        </authorList>
    </citation>
    <scope>NUCLEOTIDE SEQUENCE [LARGE SCALE GENOMIC DNA]</scope>
    <source>
        <strain evidence="2 3">DSM 100528</strain>
    </source>
</reference>
<dbReference type="EMBL" id="VCKX01000073">
    <property type="protein sequence ID" value="TMR32167.1"/>
    <property type="molecule type" value="Genomic_DNA"/>
</dbReference>
<keyword evidence="3" id="KW-1185">Reference proteome</keyword>
<accession>A0A5S4GGR4</accession>
<gene>
    <name evidence="2" type="ORF">ETD85_23680</name>
</gene>
<dbReference type="AlphaFoldDB" id="A0A5S4GGR4"/>
<evidence type="ECO:0000256" key="1">
    <source>
        <dbReference type="SAM" id="MobiDB-lite"/>
    </source>
</evidence>
<dbReference type="Proteomes" id="UP000306628">
    <property type="component" value="Unassembled WGS sequence"/>
</dbReference>
<proteinExistence type="predicted"/>
<sequence>MPSSPPPPAQPHSATAPDQQAPAERTRSRRRWGGRIVKGLAVAASVATITAFLTSFFGNVQPGPEPTTRFLTLLPGQETQMCTRLRGELSRPWEGVRPIVFHYNVQTKTFWFDEEVELDEQGLRLWSATASLGLADSKMKGAQYTIYVVDVPADQRGALRQSIGLQELPRGSRVLGQVSVVRSAVHTPCEKVPRLTPQG</sequence>
<evidence type="ECO:0000313" key="2">
    <source>
        <dbReference type="EMBL" id="TMR32167.1"/>
    </source>
</evidence>
<dbReference type="RefSeq" id="WP_138691960.1">
    <property type="nucleotide sequence ID" value="NZ_JBHSAZ010000096.1"/>
</dbReference>
<comment type="caution">
    <text evidence="2">The sequence shown here is derived from an EMBL/GenBank/DDBJ whole genome shotgun (WGS) entry which is preliminary data.</text>
</comment>
<evidence type="ECO:0000313" key="3">
    <source>
        <dbReference type="Proteomes" id="UP000306628"/>
    </source>
</evidence>
<feature type="compositionally biased region" description="Pro residues" evidence="1">
    <location>
        <begin position="1"/>
        <end position="10"/>
    </location>
</feature>
<name>A0A5S4GGR4_9ACTN</name>
<feature type="region of interest" description="Disordered" evidence="1">
    <location>
        <begin position="1"/>
        <end position="30"/>
    </location>
</feature>
<protein>
    <submittedName>
        <fullName evidence="2">Uncharacterized protein</fullName>
    </submittedName>
</protein>